<dbReference type="Proteomes" id="UP000011602">
    <property type="component" value="Unassembled WGS sequence"/>
</dbReference>
<dbReference type="RefSeq" id="WP_007259725.1">
    <property type="nucleotide sequence ID" value="NZ_AOHZ01000054.1"/>
</dbReference>
<protein>
    <recommendedName>
        <fullName evidence="2">DUF8159 domain-containing protein</fullName>
    </recommendedName>
</protein>
<feature type="compositionally biased region" description="Acidic residues" evidence="1">
    <location>
        <begin position="37"/>
        <end position="51"/>
    </location>
</feature>
<evidence type="ECO:0000259" key="2">
    <source>
        <dbReference type="Pfam" id="PF26490"/>
    </source>
</evidence>
<comment type="caution">
    <text evidence="3">The sequence shown here is derived from an EMBL/GenBank/DDBJ whole genome shotgun (WGS) entry which is preliminary data.</text>
</comment>
<accession>L9WZE8</accession>
<gene>
    <name evidence="3" type="ORF">C493_12232</name>
</gene>
<dbReference type="PROSITE" id="PS51257">
    <property type="entry name" value="PROKAR_LIPOPROTEIN"/>
    <property type="match status" value="1"/>
</dbReference>
<evidence type="ECO:0000313" key="4">
    <source>
        <dbReference type="Proteomes" id="UP000011602"/>
    </source>
</evidence>
<organism evidence="3 4">
    <name type="scientific">Natronolimnohabitans innermongolicus JCM 12255</name>
    <dbReference type="NCBI Taxonomy" id="1227499"/>
    <lineage>
        <taxon>Archaea</taxon>
        <taxon>Methanobacteriati</taxon>
        <taxon>Methanobacteriota</taxon>
        <taxon>Stenosarchaea group</taxon>
        <taxon>Halobacteria</taxon>
        <taxon>Halobacteriales</taxon>
        <taxon>Natrialbaceae</taxon>
        <taxon>Natronolimnohabitans</taxon>
    </lineage>
</organism>
<evidence type="ECO:0000313" key="3">
    <source>
        <dbReference type="EMBL" id="ELY54869.1"/>
    </source>
</evidence>
<dbReference type="Pfam" id="PF26490">
    <property type="entry name" value="DUF8159"/>
    <property type="match status" value="1"/>
</dbReference>
<name>L9WZE8_9EURY</name>
<dbReference type="EMBL" id="AOHZ01000054">
    <property type="protein sequence ID" value="ELY54869.1"/>
    <property type="molecule type" value="Genomic_DNA"/>
</dbReference>
<sequence length="214" mass="22648">MKRRLLLTAVAGAVVAGCVTESPDGGTGTDAGVSADSDAEDDGEPADEEPSEVSLLDAFESALEDGGLENVAVESVDDRVEIEYHATGVTEDDVAAEITLIADGYTTATEQGLSSTRLEATAIEPATDETLDRFSIEIEWIDAYLSDSIEWNELLMRIAETFVTETSSEDDAVVEDGSDDETEGGDDEGGESDESEESDGNETEQIDDADTDTE</sequence>
<dbReference type="OrthoDB" id="206121at2157"/>
<dbReference type="eggNOG" id="ENOG502N5UM">
    <property type="taxonomic scope" value="Archaea"/>
</dbReference>
<feature type="region of interest" description="Disordered" evidence="1">
    <location>
        <begin position="19"/>
        <end position="51"/>
    </location>
</feature>
<evidence type="ECO:0000256" key="1">
    <source>
        <dbReference type="SAM" id="MobiDB-lite"/>
    </source>
</evidence>
<reference evidence="3 4" key="1">
    <citation type="journal article" date="2014" name="PLoS Genet.">
        <title>Phylogenetically driven sequencing of extremely halophilic archaea reveals strategies for static and dynamic osmo-response.</title>
        <authorList>
            <person name="Becker E.A."/>
            <person name="Seitzer P.M."/>
            <person name="Tritt A."/>
            <person name="Larsen D."/>
            <person name="Krusor M."/>
            <person name="Yao A.I."/>
            <person name="Wu D."/>
            <person name="Madern D."/>
            <person name="Eisen J.A."/>
            <person name="Darling A.E."/>
            <person name="Facciotti M.T."/>
        </authorList>
    </citation>
    <scope>NUCLEOTIDE SEQUENCE [LARGE SCALE GENOMIC DNA]</scope>
    <source>
        <strain evidence="3 4">JCM 12255</strain>
    </source>
</reference>
<keyword evidence="4" id="KW-1185">Reference proteome</keyword>
<feature type="region of interest" description="Disordered" evidence="1">
    <location>
        <begin position="165"/>
        <end position="214"/>
    </location>
</feature>
<dbReference type="AlphaFoldDB" id="L9WZE8"/>
<feature type="compositionally biased region" description="Acidic residues" evidence="1">
    <location>
        <begin position="167"/>
        <end position="214"/>
    </location>
</feature>
<dbReference type="InterPro" id="IPR058473">
    <property type="entry name" value="DUF8159"/>
</dbReference>
<proteinExistence type="predicted"/>
<feature type="domain" description="DUF8159" evidence="2">
    <location>
        <begin position="53"/>
        <end position="166"/>
    </location>
</feature>